<sequence length="85" mass="9289">MEGQIDVSQMASGDSVVIKTYIAVDGANQRLSDSVTLTGAQSIPIIRVLAHTLAYNAKFRVTVTQTAGTIRTFYYTFITEVMEVI</sequence>
<reference evidence="1 2" key="1">
    <citation type="submission" date="2017-04" db="EMBL/GenBank/DDBJ databases">
        <title>Draft Aigarchaeota genome from a New Zealand hot spring.</title>
        <authorList>
            <person name="Reysenbach A.-L."/>
            <person name="Donaho J.A."/>
            <person name="Gerhart J."/>
            <person name="Kelley J.F."/>
            <person name="Kouba K."/>
            <person name="Podar M."/>
            <person name="Stott M."/>
        </authorList>
    </citation>
    <scope>NUCLEOTIDE SEQUENCE [LARGE SCALE GENOMIC DNA]</scope>
    <source>
        <strain evidence="1">NZ13_MG1</strain>
    </source>
</reference>
<proteinExistence type="predicted"/>
<comment type="caution">
    <text evidence="1">The sequence shown here is derived from an EMBL/GenBank/DDBJ whole genome shotgun (WGS) entry which is preliminary data.</text>
</comment>
<accession>A0A2R7Y0G9</accession>
<evidence type="ECO:0000313" key="2">
    <source>
        <dbReference type="Proteomes" id="UP000244066"/>
    </source>
</evidence>
<name>A0A2R7Y0G9_9ARCH</name>
<gene>
    <name evidence="1" type="ORF">B9J98_08175</name>
</gene>
<evidence type="ECO:0000313" key="1">
    <source>
        <dbReference type="EMBL" id="PUA31025.1"/>
    </source>
</evidence>
<organism evidence="1 2">
    <name type="scientific">Candidatus Terraquivivens tikiterensis</name>
    <dbReference type="NCBI Taxonomy" id="1980982"/>
    <lineage>
        <taxon>Archaea</taxon>
        <taxon>Nitrososphaerota</taxon>
        <taxon>Candidatus Wolframiiraptoraceae</taxon>
        <taxon>Candidatus Terraquivivens</taxon>
    </lineage>
</organism>
<dbReference type="AlphaFoldDB" id="A0A2R7Y0G9"/>
<dbReference type="Proteomes" id="UP000244066">
    <property type="component" value="Unassembled WGS sequence"/>
</dbReference>
<protein>
    <submittedName>
        <fullName evidence="1">Uncharacterized protein</fullName>
    </submittedName>
</protein>
<dbReference type="EMBL" id="NDWU01000032">
    <property type="protein sequence ID" value="PUA31025.1"/>
    <property type="molecule type" value="Genomic_DNA"/>
</dbReference>